<dbReference type="Proteomes" id="UP000076738">
    <property type="component" value="Unassembled WGS sequence"/>
</dbReference>
<dbReference type="AlphaFoldDB" id="A0A167Q3M6"/>
<organism evidence="1 2">
    <name type="scientific">Calocera viscosa (strain TUFC12733)</name>
    <dbReference type="NCBI Taxonomy" id="1330018"/>
    <lineage>
        <taxon>Eukaryota</taxon>
        <taxon>Fungi</taxon>
        <taxon>Dikarya</taxon>
        <taxon>Basidiomycota</taxon>
        <taxon>Agaricomycotina</taxon>
        <taxon>Dacrymycetes</taxon>
        <taxon>Dacrymycetales</taxon>
        <taxon>Dacrymycetaceae</taxon>
        <taxon>Calocera</taxon>
    </lineage>
</organism>
<evidence type="ECO:0000313" key="1">
    <source>
        <dbReference type="EMBL" id="KZO99378.1"/>
    </source>
</evidence>
<evidence type="ECO:0000313" key="2">
    <source>
        <dbReference type="Proteomes" id="UP000076738"/>
    </source>
</evidence>
<protein>
    <submittedName>
        <fullName evidence="1">Uncharacterized protein</fullName>
    </submittedName>
</protein>
<sequence length="109" mass="11645">MTHLLDSSSAYLCLVTVLGISGQQLISIKARPRAEQSYHGGLQRSCVLFCPDERDAADLPLFHLGGLTGAPTVVGASGSYLSGHTIHRPGHSRATHFQASIIMRPFSTT</sequence>
<dbReference type="EMBL" id="KV417272">
    <property type="protein sequence ID" value="KZO99378.1"/>
    <property type="molecule type" value="Genomic_DNA"/>
</dbReference>
<name>A0A167Q3M6_CALVF</name>
<accession>A0A167Q3M6</accession>
<proteinExistence type="predicted"/>
<gene>
    <name evidence="1" type="ORF">CALVIDRAFT_379193</name>
</gene>
<keyword evidence="2" id="KW-1185">Reference proteome</keyword>
<reference evidence="1 2" key="1">
    <citation type="journal article" date="2016" name="Mol. Biol. Evol.">
        <title>Comparative Genomics of Early-Diverging Mushroom-Forming Fungi Provides Insights into the Origins of Lignocellulose Decay Capabilities.</title>
        <authorList>
            <person name="Nagy L.G."/>
            <person name="Riley R."/>
            <person name="Tritt A."/>
            <person name="Adam C."/>
            <person name="Daum C."/>
            <person name="Floudas D."/>
            <person name="Sun H."/>
            <person name="Yadav J.S."/>
            <person name="Pangilinan J."/>
            <person name="Larsson K.H."/>
            <person name="Matsuura K."/>
            <person name="Barry K."/>
            <person name="Labutti K."/>
            <person name="Kuo R."/>
            <person name="Ohm R.A."/>
            <person name="Bhattacharya S.S."/>
            <person name="Shirouzu T."/>
            <person name="Yoshinaga Y."/>
            <person name="Martin F.M."/>
            <person name="Grigoriev I.V."/>
            <person name="Hibbett D.S."/>
        </authorList>
    </citation>
    <scope>NUCLEOTIDE SEQUENCE [LARGE SCALE GENOMIC DNA]</scope>
    <source>
        <strain evidence="1 2">TUFC12733</strain>
    </source>
</reference>